<dbReference type="Proteomes" id="UP000621799">
    <property type="component" value="Unassembled WGS sequence"/>
</dbReference>
<keyword evidence="2 5" id="KW-0717">Septation</keyword>
<dbReference type="GO" id="GO:0000902">
    <property type="term" value="P:cell morphogenesis"/>
    <property type="evidence" value="ECO:0007669"/>
    <property type="project" value="InterPro"/>
</dbReference>
<accession>A0A928VXK6</accession>
<feature type="region of interest" description="Disordered" evidence="6">
    <location>
        <begin position="1"/>
        <end position="35"/>
    </location>
</feature>
<evidence type="ECO:0000256" key="1">
    <source>
        <dbReference type="ARBA" id="ARBA00022618"/>
    </source>
</evidence>
<evidence type="ECO:0000313" key="9">
    <source>
        <dbReference type="Proteomes" id="UP000621799"/>
    </source>
</evidence>
<dbReference type="EMBL" id="JADEXN010000015">
    <property type="protein sequence ID" value="MBE9039525.1"/>
    <property type="molecule type" value="Genomic_DNA"/>
</dbReference>
<comment type="function">
    <text evidence="5">Cell division inhibitor that blocks the formation of polar Z ring septums. Rapidly oscillates between the poles of the cell to destabilize FtsZ filaments that have formed before they mature into polar Z rings. Prevents FtsZ polymerization.</text>
</comment>
<gene>
    <name evidence="5 8" type="primary">minC</name>
    <name evidence="8" type="ORF">IQ235_01780</name>
</gene>
<evidence type="ECO:0000256" key="6">
    <source>
        <dbReference type="SAM" id="MobiDB-lite"/>
    </source>
</evidence>
<organism evidence="8 9">
    <name type="scientific">Zarconia navalis LEGE 11467</name>
    <dbReference type="NCBI Taxonomy" id="1828826"/>
    <lineage>
        <taxon>Bacteria</taxon>
        <taxon>Bacillati</taxon>
        <taxon>Cyanobacteriota</taxon>
        <taxon>Cyanophyceae</taxon>
        <taxon>Oscillatoriophycideae</taxon>
        <taxon>Oscillatoriales</taxon>
        <taxon>Oscillatoriales incertae sedis</taxon>
        <taxon>Zarconia</taxon>
        <taxon>Zarconia navalis</taxon>
    </lineage>
</organism>
<comment type="subunit">
    <text evidence="4 5">Interacts with MinD and FtsZ.</text>
</comment>
<dbReference type="GO" id="GO:1901891">
    <property type="term" value="P:regulation of cell septum assembly"/>
    <property type="evidence" value="ECO:0007669"/>
    <property type="project" value="InterPro"/>
</dbReference>
<dbReference type="NCBIfam" id="NF001778">
    <property type="entry name" value="PRK00513.2-4"/>
    <property type="match status" value="1"/>
</dbReference>
<comment type="similarity">
    <text evidence="5">Belongs to the MinC family.</text>
</comment>
<dbReference type="InterPro" id="IPR016098">
    <property type="entry name" value="CAP/MinC_C"/>
</dbReference>
<evidence type="ECO:0000313" key="8">
    <source>
        <dbReference type="EMBL" id="MBE9039525.1"/>
    </source>
</evidence>
<keyword evidence="9" id="KW-1185">Reference proteome</keyword>
<dbReference type="InterPro" id="IPR036145">
    <property type="entry name" value="MinC_C_sf"/>
</dbReference>
<dbReference type="PANTHER" id="PTHR34108:SF1">
    <property type="entry name" value="SEPTUM SITE-DETERMINING PROTEIN MINC"/>
    <property type="match status" value="1"/>
</dbReference>
<dbReference type="AlphaFoldDB" id="A0A928VXK6"/>
<dbReference type="HAMAP" id="MF_00267">
    <property type="entry name" value="MinC"/>
    <property type="match status" value="1"/>
</dbReference>
<comment type="caution">
    <text evidence="8">The sequence shown here is derived from an EMBL/GenBank/DDBJ whole genome shotgun (WGS) entry which is preliminary data.</text>
</comment>
<dbReference type="PANTHER" id="PTHR34108">
    <property type="entry name" value="SEPTUM SITE-DETERMINING PROTEIN MINC"/>
    <property type="match status" value="1"/>
</dbReference>
<evidence type="ECO:0000256" key="4">
    <source>
        <dbReference type="ARBA" id="ARBA00046874"/>
    </source>
</evidence>
<dbReference type="NCBIfam" id="TIGR01222">
    <property type="entry name" value="minC"/>
    <property type="match status" value="1"/>
</dbReference>
<reference evidence="8" key="1">
    <citation type="submission" date="2020-10" db="EMBL/GenBank/DDBJ databases">
        <authorList>
            <person name="Castelo-Branco R."/>
            <person name="Eusebio N."/>
            <person name="Adriana R."/>
            <person name="Vieira A."/>
            <person name="Brugerolle De Fraissinette N."/>
            <person name="Rezende De Castro R."/>
            <person name="Schneider M.P."/>
            <person name="Vasconcelos V."/>
            <person name="Leao P.N."/>
        </authorList>
    </citation>
    <scope>NUCLEOTIDE SEQUENCE</scope>
    <source>
        <strain evidence="8">LEGE 11467</strain>
    </source>
</reference>
<evidence type="ECO:0000256" key="5">
    <source>
        <dbReference type="HAMAP-Rule" id="MF_00267"/>
    </source>
</evidence>
<keyword evidence="1 5" id="KW-0132">Cell division</keyword>
<dbReference type="InterPro" id="IPR005526">
    <property type="entry name" value="Septum_form_inhib_MinC_C"/>
</dbReference>
<dbReference type="InterPro" id="IPR013033">
    <property type="entry name" value="MinC"/>
</dbReference>
<proteinExistence type="inferred from homology"/>
<keyword evidence="3 5" id="KW-0131">Cell cycle</keyword>
<feature type="domain" description="Septum formation inhibitor MinC C-terminal" evidence="7">
    <location>
        <begin position="170"/>
        <end position="260"/>
    </location>
</feature>
<dbReference type="RefSeq" id="WP_264319786.1">
    <property type="nucleotide sequence ID" value="NZ_JADEXN010000015.1"/>
</dbReference>
<evidence type="ECO:0000256" key="3">
    <source>
        <dbReference type="ARBA" id="ARBA00023306"/>
    </source>
</evidence>
<dbReference type="GO" id="GO:0000917">
    <property type="term" value="P:division septum assembly"/>
    <property type="evidence" value="ECO:0007669"/>
    <property type="project" value="UniProtKB-KW"/>
</dbReference>
<sequence>MTTDSSASSESTAPKEPSLEARSPEEQTPDPPEVKTLDRHLQVRFKSDGERLLLLLPPETAKQDSAGGLTWTELSQQLQHRLNGGDRFWQPNTTVHLMAVDRLLDQRQLQEIAEILNREQLQLDRVTTCRRQTAVAAVTAGYSVEQQSRQETLQQAVQNQAQALTEPLYLQTTVRSGVEIRHPGTIAIVGDVNPGGSVIADGDILVWGRLRGLAHAGAAGNSGCMIMALQMEPTQLRIAQAVARAPANPPSQYYPEVAYETPQGIRITRASDFSKTQMLLGSKRAGHNL</sequence>
<dbReference type="Pfam" id="PF03775">
    <property type="entry name" value="MinC_C"/>
    <property type="match status" value="1"/>
</dbReference>
<feature type="compositionally biased region" description="Low complexity" evidence="6">
    <location>
        <begin position="1"/>
        <end position="16"/>
    </location>
</feature>
<evidence type="ECO:0000259" key="7">
    <source>
        <dbReference type="Pfam" id="PF03775"/>
    </source>
</evidence>
<evidence type="ECO:0000256" key="2">
    <source>
        <dbReference type="ARBA" id="ARBA00023210"/>
    </source>
</evidence>
<dbReference type="Gene3D" id="2.160.20.70">
    <property type="match status" value="1"/>
</dbReference>
<dbReference type="SUPFAM" id="SSF63848">
    <property type="entry name" value="Cell-division inhibitor MinC, C-terminal domain"/>
    <property type="match status" value="1"/>
</dbReference>
<protein>
    <recommendedName>
        <fullName evidence="5">Probable septum site-determining protein MinC</fullName>
    </recommendedName>
</protein>
<name>A0A928VXK6_9CYAN</name>